<dbReference type="SUPFAM" id="SSF160379">
    <property type="entry name" value="SP0830-like"/>
    <property type="match status" value="1"/>
</dbReference>
<dbReference type="Gene3D" id="3.30.70.1260">
    <property type="entry name" value="bacterial protein sp0830 like"/>
    <property type="match status" value="1"/>
</dbReference>
<protein>
    <submittedName>
        <fullName evidence="1">Uncharacterized protein (DUF1697 family)</fullName>
    </submittedName>
</protein>
<evidence type="ECO:0000313" key="2">
    <source>
        <dbReference type="Proteomes" id="UP000523863"/>
    </source>
</evidence>
<organism evidence="1 2">
    <name type="scientific">Neomicrococcus lactis</name>
    <dbReference type="NCBI Taxonomy" id="732241"/>
    <lineage>
        <taxon>Bacteria</taxon>
        <taxon>Bacillati</taxon>
        <taxon>Actinomycetota</taxon>
        <taxon>Actinomycetes</taxon>
        <taxon>Micrococcales</taxon>
        <taxon>Micrococcaceae</taxon>
        <taxon>Neomicrococcus</taxon>
    </lineage>
</organism>
<dbReference type="Proteomes" id="UP000523863">
    <property type="component" value="Unassembled WGS sequence"/>
</dbReference>
<dbReference type="PANTHER" id="PTHR36439:SF1">
    <property type="entry name" value="DUF1697 DOMAIN-CONTAINING PROTEIN"/>
    <property type="match status" value="1"/>
</dbReference>
<accession>A0A7W8YBP5</accession>
<gene>
    <name evidence="1" type="ORF">BKA12_001636</name>
</gene>
<dbReference type="Gene3D" id="3.30.70.1280">
    <property type="entry name" value="SP0830-like domains"/>
    <property type="match status" value="1"/>
</dbReference>
<reference evidence="1 2" key="1">
    <citation type="submission" date="2020-08" db="EMBL/GenBank/DDBJ databases">
        <title>Sequencing the genomes of 1000 actinobacteria strains.</title>
        <authorList>
            <person name="Klenk H.-P."/>
        </authorList>
    </citation>
    <scope>NUCLEOTIDE SEQUENCE [LARGE SCALE GENOMIC DNA]</scope>
    <source>
        <strain evidence="1 2">DSM 23694</strain>
    </source>
</reference>
<sequence length="180" mass="19458">MPNLAVFLRGINVGGIRMSMSSVQEALTAANYDNIATVLATGNVLLNPGSRTPDEVKTDVERVLRAAFGYEAWVIVKSPEQVRALVDGYPFDRSSTMHHAYGVLATSAEAIDEVLGAVTQEEMLAAGERIAGFGDVLWWECPKGESLGTPVAKYLAKAKFKPLVTTRNLNTFDKVLAKLS</sequence>
<dbReference type="Pfam" id="PF08002">
    <property type="entry name" value="DUF1697"/>
    <property type="match status" value="1"/>
</dbReference>
<dbReference type="AlphaFoldDB" id="A0A7W8YBP5"/>
<keyword evidence="2" id="KW-1185">Reference proteome</keyword>
<dbReference type="PANTHER" id="PTHR36439">
    <property type="entry name" value="BLL4334 PROTEIN"/>
    <property type="match status" value="1"/>
</dbReference>
<dbReference type="RefSeq" id="WP_183642412.1">
    <property type="nucleotide sequence ID" value="NZ_JACHBL010000001.1"/>
</dbReference>
<proteinExistence type="predicted"/>
<dbReference type="EMBL" id="JACHBL010000001">
    <property type="protein sequence ID" value="MBB5598556.1"/>
    <property type="molecule type" value="Genomic_DNA"/>
</dbReference>
<dbReference type="PIRSF" id="PIRSF008502">
    <property type="entry name" value="UCP008502"/>
    <property type="match status" value="1"/>
</dbReference>
<comment type="caution">
    <text evidence="1">The sequence shown here is derived from an EMBL/GenBank/DDBJ whole genome shotgun (WGS) entry which is preliminary data.</text>
</comment>
<evidence type="ECO:0000313" key="1">
    <source>
        <dbReference type="EMBL" id="MBB5598556.1"/>
    </source>
</evidence>
<name>A0A7W8YBP5_9MICC</name>
<dbReference type="InterPro" id="IPR012545">
    <property type="entry name" value="DUF1697"/>
</dbReference>